<dbReference type="PANTHER" id="PTHR19143">
    <property type="entry name" value="FIBRINOGEN/TENASCIN/ANGIOPOEITIN"/>
    <property type="match status" value="1"/>
</dbReference>
<dbReference type="EMBL" id="KB096743">
    <property type="protein sequence ID" value="ESO01674.1"/>
    <property type="molecule type" value="Genomic_DNA"/>
</dbReference>
<keyword evidence="4" id="KW-1185">Reference proteome</keyword>
<gene>
    <name evidence="3" type="primary">20215961</name>
    <name evidence="2" type="ORF">HELRODRAFT_81610</name>
</gene>
<evidence type="ECO:0000259" key="1">
    <source>
        <dbReference type="PROSITE" id="PS51406"/>
    </source>
</evidence>
<dbReference type="STRING" id="6412.T1G4G3"/>
<dbReference type="InParanoid" id="T1G4G3"/>
<dbReference type="SMART" id="SM00186">
    <property type="entry name" value="FBG"/>
    <property type="match status" value="1"/>
</dbReference>
<reference evidence="4" key="1">
    <citation type="submission" date="2012-12" db="EMBL/GenBank/DDBJ databases">
        <authorList>
            <person name="Hellsten U."/>
            <person name="Grimwood J."/>
            <person name="Chapman J.A."/>
            <person name="Shapiro H."/>
            <person name="Aerts A."/>
            <person name="Otillar R.P."/>
            <person name="Terry A.Y."/>
            <person name="Boore J.L."/>
            <person name="Simakov O."/>
            <person name="Marletaz F."/>
            <person name="Cho S.-J."/>
            <person name="Edsinger-Gonzales E."/>
            <person name="Havlak P."/>
            <person name="Kuo D.-H."/>
            <person name="Larsson T."/>
            <person name="Lv J."/>
            <person name="Arendt D."/>
            <person name="Savage R."/>
            <person name="Osoegawa K."/>
            <person name="de Jong P."/>
            <person name="Lindberg D.R."/>
            <person name="Seaver E.C."/>
            <person name="Weisblat D.A."/>
            <person name="Putnam N.H."/>
            <person name="Grigoriev I.V."/>
            <person name="Rokhsar D.S."/>
        </authorList>
    </citation>
    <scope>NUCLEOTIDE SEQUENCE</scope>
</reference>
<dbReference type="Pfam" id="PF00147">
    <property type="entry name" value="Fibrinogen_C"/>
    <property type="match status" value="1"/>
</dbReference>
<dbReference type="eggNOG" id="KOG2579">
    <property type="taxonomic scope" value="Eukaryota"/>
</dbReference>
<reference evidence="2 4" key="2">
    <citation type="journal article" date="2013" name="Nature">
        <title>Insights into bilaterian evolution from three spiralian genomes.</title>
        <authorList>
            <person name="Simakov O."/>
            <person name="Marletaz F."/>
            <person name="Cho S.J."/>
            <person name="Edsinger-Gonzales E."/>
            <person name="Havlak P."/>
            <person name="Hellsten U."/>
            <person name="Kuo D.H."/>
            <person name="Larsson T."/>
            <person name="Lv J."/>
            <person name="Arendt D."/>
            <person name="Savage R."/>
            <person name="Osoegawa K."/>
            <person name="de Jong P."/>
            <person name="Grimwood J."/>
            <person name="Chapman J.A."/>
            <person name="Shapiro H."/>
            <person name="Aerts A."/>
            <person name="Otillar R.P."/>
            <person name="Terry A.Y."/>
            <person name="Boore J.L."/>
            <person name="Grigoriev I.V."/>
            <person name="Lindberg D.R."/>
            <person name="Seaver E.C."/>
            <person name="Weisblat D.A."/>
            <person name="Putnam N.H."/>
            <person name="Rokhsar D.S."/>
        </authorList>
    </citation>
    <scope>NUCLEOTIDE SEQUENCE</scope>
</reference>
<dbReference type="InterPro" id="IPR014716">
    <property type="entry name" value="Fibrinogen_a/b/g_C_1"/>
</dbReference>
<dbReference type="SUPFAM" id="SSF56496">
    <property type="entry name" value="Fibrinogen C-terminal domain-like"/>
    <property type="match status" value="1"/>
</dbReference>
<dbReference type="CTD" id="20215961"/>
<dbReference type="GO" id="GO:0005615">
    <property type="term" value="C:extracellular space"/>
    <property type="evidence" value="ECO:0000318"/>
    <property type="project" value="GO_Central"/>
</dbReference>
<dbReference type="InterPro" id="IPR002181">
    <property type="entry name" value="Fibrinogen_a/b/g_C_dom"/>
</dbReference>
<dbReference type="HOGENOM" id="CLU_1612615_0_0_1"/>
<evidence type="ECO:0000313" key="4">
    <source>
        <dbReference type="Proteomes" id="UP000015101"/>
    </source>
</evidence>
<dbReference type="PANTHER" id="PTHR19143:SF462">
    <property type="entry name" value="APPLE DOMAIN-CONTAINING PROTEIN"/>
    <property type="match status" value="1"/>
</dbReference>
<dbReference type="EnsemblMetazoa" id="HelroT81610">
    <property type="protein sequence ID" value="HelroP81610"/>
    <property type="gene ID" value="HelroG81610"/>
</dbReference>
<dbReference type="OrthoDB" id="7735550at2759"/>
<name>T1G4G3_HELRO</name>
<dbReference type="RefSeq" id="XP_009020328.1">
    <property type="nucleotide sequence ID" value="XM_009022080.1"/>
</dbReference>
<accession>T1G4G3</accession>
<dbReference type="PROSITE" id="PS51406">
    <property type="entry name" value="FIBRINOGEN_C_2"/>
    <property type="match status" value="1"/>
</dbReference>
<protein>
    <recommendedName>
        <fullName evidence="1">Fibrinogen C-terminal domain-containing protein</fullName>
    </recommendedName>
</protein>
<reference evidence="3" key="3">
    <citation type="submission" date="2015-06" db="UniProtKB">
        <authorList>
            <consortium name="EnsemblMetazoa"/>
        </authorList>
    </citation>
    <scope>IDENTIFICATION</scope>
</reference>
<dbReference type="Proteomes" id="UP000015101">
    <property type="component" value="Unassembled WGS sequence"/>
</dbReference>
<proteinExistence type="predicted"/>
<evidence type="ECO:0000313" key="2">
    <source>
        <dbReference type="EMBL" id="ESO01674.1"/>
    </source>
</evidence>
<dbReference type="AlphaFoldDB" id="T1G4G3"/>
<sequence>MPETGFRAINETIQLSVPTFASPTTVSSVNGWIVIQQRIDGSTSFNETWNAYKNGFGTYNKNFWFGLEKIYQLMVADDYRLRFEILINGSWFSDEHDYFVISSSAQNYKLNVSGYSGEFSDVLNTVKTYILHNGMKFSTIDQDNDLVPTSCFLLEIGSTSVVLKV</sequence>
<organism evidence="3 4">
    <name type="scientific">Helobdella robusta</name>
    <name type="common">Californian leech</name>
    <dbReference type="NCBI Taxonomy" id="6412"/>
    <lineage>
        <taxon>Eukaryota</taxon>
        <taxon>Metazoa</taxon>
        <taxon>Spiralia</taxon>
        <taxon>Lophotrochozoa</taxon>
        <taxon>Annelida</taxon>
        <taxon>Clitellata</taxon>
        <taxon>Hirudinea</taxon>
        <taxon>Rhynchobdellida</taxon>
        <taxon>Glossiphoniidae</taxon>
        <taxon>Helobdella</taxon>
    </lineage>
</organism>
<dbReference type="Gene3D" id="3.90.215.10">
    <property type="entry name" value="Gamma Fibrinogen, chain A, domain 1"/>
    <property type="match status" value="1"/>
</dbReference>
<dbReference type="InterPro" id="IPR050373">
    <property type="entry name" value="Fibrinogen_C-term_domain"/>
</dbReference>
<dbReference type="InterPro" id="IPR036056">
    <property type="entry name" value="Fibrinogen-like_C"/>
</dbReference>
<dbReference type="GeneID" id="20215961"/>
<evidence type="ECO:0000313" key="3">
    <source>
        <dbReference type="EnsemblMetazoa" id="HelroP81610"/>
    </source>
</evidence>
<feature type="domain" description="Fibrinogen C-terminal" evidence="1">
    <location>
        <begin position="1"/>
        <end position="165"/>
    </location>
</feature>
<dbReference type="EMBL" id="AMQM01004992">
    <property type="status" value="NOT_ANNOTATED_CDS"/>
    <property type="molecule type" value="Genomic_DNA"/>
</dbReference>
<dbReference type="KEGG" id="hro:HELRODRAFT_81610"/>